<feature type="domain" description="NYN" evidence="1">
    <location>
        <begin position="11"/>
        <end position="111"/>
    </location>
</feature>
<dbReference type="Gene3D" id="3.40.50.1010">
    <property type="entry name" value="5'-nuclease"/>
    <property type="match status" value="1"/>
</dbReference>
<protein>
    <recommendedName>
        <fullName evidence="1">NYN domain-containing protein</fullName>
    </recommendedName>
</protein>
<dbReference type="AlphaFoldDB" id="A0A0F9FF99"/>
<dbReference type="InterPro" id="IPR047140">
    <property type="entry name" value="LabA"/>
</dbReference>
<proteinExistence type="predicted"/>
<comment type="caution">
    <text evidence="2">The sequence shown here is derived from an EMBL/GenBank/DDBJ whole genome shotgun (WGS) entry which is preliminary data.</text>
</comment>
<evidence type="ECO:0000259" key="1">
    <source>
        <dbReference type="Pfam" id="PF01936"/>
    </source>
</evidence>
<gene>
    <name evidence="2" type="ORF">LCGC14_2312000</name>
</gene>
<dbReference type="PANTHER" id="PTHR35458">
    <property type="entry name" value="SLR0755 PROTEIN"/>
    <property type="match status" value="1"/>
</dbReference>
<dbReference type="Pfam" id="PF01936">
    <property type="entry name" value="NYN"/>
    <property type="match status" value="1"/>
</dbReference>
<reference evidence="2" key="1">
    <citation type="journal article" date="2015" name="Nature">
        <title>Complex archaea that bridge the gap between prokaryotes and eukaryotes.</title>
        <authorList>
            <person name="Spang A."/>
            <person name="Saw J.H."/>
            <person name="Jorgensen S.L."/>
            <person name="Zaremba-Niedzwiedzka K."/>
            <person name="Martijn J."/>
            <person name="Lind A.E."/>
            <person name="van Eijk R."/>
            <person name="Schleper C."/>
            <person name="Guy L."/>
            <person name="Ettema T.J."/>
        </authorList>
    </citation>
    <scope>NUCLEOTIDE SEQUENCE</scope>
</reference>
<dbReference type="InterPro" id="IPR021139">
    <property type="entry name" value="NYN"/>
</dbReference>
<dbReference type="EMBL" id="LAZR01032835">
    <property type="protein sequence ID" value="KKL49787.1"/>
    <property type="molecule type" value="Genomic_DNA"/>
</dbReference>
<accession>A0A0F9FF99</accession>
<feature type="non-terminal residue" evidence="2">
    <location>
        <position position="1"/>
    </location>
</feature>
<evidence type="ECO:0000313" key="2">
    <source>
        <dbReference type="EMBL" id="KKL49787.1"/>
    </source>
</evidence>
<dbReference type="PANTHER" id="PTHR35458:SF8">
    <property type="entry name" value="SLR0650 PROTEIN"/>
    <property type="match status" value="1"/>
</dbReference>
<dbReference type="GO" id="GO:0004540">
    <property type="term" value="F:RNA nuclease activity"/>
    <property type="evidence" value="ECO:0007669"/>
    <property type="project" value="InterPro"/>
</dbReference>
<name>A0A0F9FF99_9ZZZZ</name>
<organism evidence="2">
    <name type="scientific">marine sediment metagenome</name>
    <dbReference type="NCBI Taxonomy" id="412755"/>
    <lineage>
        <taxon>unclassified sequences</taxon>
        <taxon>metagenomes</taxon>
        <taxon>ecological metagenomes</taxon>
    </lineage>
</organism>
<sequence>FKEIVSKGFHLVGAFIYLGISKRILIEKQKFFRFLKKAKFVIQSKPLQESPDGRKKQKGIDVFMYHEIVDLMDAYDKSIIISGDSDFIDAVKEVKKFNKMVDVWSFKRSLSYKWKDAVGLENIYYIDDILDEIEFKSGN</sequence>